<reference evidence="3" key="1">
    <citation type="submission" date="2021-02" db="EMBL/GenBank/DDBJ databases">
        <authorList>
            <person name="Dougan E. K."/>
            <person name="Rhodes N."/>
            <person name="Thang M."/>
            <person name="Chan C."/>
        </authorList>
    </citation>
    <scope>NUCLEOTIDE SEQUENCE</scope>
</reference>
<dbReference type="EMBL" id="CAJNNV010021046">
    <property type="protein sequence ID" value="CAE8607285.1"/>
    <property type="molecule type" value="Genomic_DNA"/>
</dbReference>
<evidence type="ECO:0000313" key="3">
    <source>
        <dbReference type="EMBL" id="CAE8607285.1"/>
    </source>
</evidence>
<organism evidence="3 4">
    <name type="scientific">Polarella glacialis</name>
    <name type="common">Dinoflagellate</name>
    <dbReference type="NCBI Taxonomy" id="89957"/>
    <lineage>
        <taxon>Eukaryota</taxon>
        <taxon>Sar</taxon>
        <taxon>Alveolata</taxon>
        <taxon>Dinophyceae</taxon>
        <taxon>Suessiales</taxon>
        <taxon>Suessiaceae</taxon>
        <taxon>Polarella</taxon>
    </lineage>
</organism>
<feature type="compositionally biased region" description="Basic and acidic residues" evidence="1">
    <location>
        <begin position="7"/>
        <end position="25"/>
    </location>
</feature>
<keyword evidence="4" id="KW-1185">Reference proteome</keyword>
<feature type="region of interest" description="Disordered" evidence="1">
    <location>
        <begin position="105"/>
        <end position="145"/>
    </location>
</feature>
<sequence>TSEEERGEVVARRTSDEPARRTSEEIDKEFEEMFATMSVAPSPSLTKQTYSLKRRLSVNSWKLENPDANKAGVLPSSPVMRGLHGPVDVDWMPYTLTESLADAQEKNGWAASRTTTLPTQSSSSSSGSGDVVAAALASPRRPALE</sequence>
<accession>A0A813F457</accession>
<name>A0A813F457_POLGL</name>
<feature type="compositionally biased region" description="Low complexity" evidence="1">
    <location>
        <begin position="121"/>
        <end position="145"/>
    </location>
</feature>
<dbReference type="AlphaFoldDB" id="A0A813F457"/>
<dbReference type="Proteomes" id="UP000654075">
    <property type="component" value="Unassembled WGS sequence"/>
</dbReference>
<evidence type="ECO:0000256" key="1">
    <source>
        <dbReference type="SAM" id="MobiDB-lite"/>
    </source>
</evidence>
<proteinExistence type="predicted"/>
<feature type="region of interest" description="Disordered" evidence="1">
    <location>
        <begin position="1"/>
        <end position="25"/>
    </location>
</feature>
<evidence type="ECO:0000313" key="4">
    <source>
        <dbReference type="Proteomes" id="UP000654075"/>
    </source>
</evidence>
<gene>
    <name evidence="2" type="ORF">PGLA1383_LOCUS16570</name>
    <name evidence="3" type="ORF">PGLA1383_LOCUS25220</name>
</gene>
<comment type="caution">
    <text evidence="3">The sequence shown here is derived from an EMBL/GenBank/DDBJ whole genome shotgun (WGS) entry which is preliminary data.</text>
</comment>
<feature type="non-terminal residue" evidence="3">
    <location>
        <position position="145"/>
    </location>
</feature>
<protein>
    <submittedName>
        <fullName evidence="3">Uncharacterized protein</fullName>
    </submittedName>
</protein>
<evidence type="ECO:0000313" key="2">
    <source>
        <dbReference type="EMBL" id="CAE8598158.1"/>
    </source>
</evidence>
<dbReference type="EMBL" id="CAJNNV010010080">
    <property type="protein sequence ID" value="CAE8598158.1"/>
    <property type="molecule type" value="Genomic_DNA"/>
</dbReference>
<feature type="non-terminal residue" evidence="3">
    <location>
        <position position="1"/>
    </location>
</feature>